<reference evidence="2" key="1">
    <citation type="journal article" date="2014" name="Int. J. Syst. Evol. Microbiol.">
        <title>Complete genome sequence of Corynebacterium casei LMG S-19264T (=DSM 44701T), isolated from a smear-ripened cheese.</title>
        <authorList>
            <consortium name="US DOE Joint Genome Institute (JGI-PGF)"/>
            <person name="Walter F."/>
            <person name="Albersmeier A."/>
            <person name="Kalinowski J."/>
            <person name="Ruckert C."/>
        </authorList>
    </citation>
    <scope>NUCLEOTIDE SEQUENCE</scope>
    <source>
        <strain evidence="2">KCTC 23077</strain>
    </source>
</reference>
<reference evidence="2" key="2">
    <citation type="submission" date="2020-09" db="EMBL/GenBank/DDBJ databases">
        <authorList>
            <person name="Sun Q."/>
            <person name="Kim S."/>
        </authorList>
    </citation>
    <scope>NUCLEOTIDE SEQUENCE</scope>
    <source>
        <strain evidence="2">KCTC 23077</strain>
    </source>
</reference>
<name>A0A918SZ22_9GAMM</name>
<keyword evidence="3" id="KW-1185">Reference proteome</keyword>
<dbReference type="AlphaFoldDB" id="A0A918SZ22"/>
<feature type="region of interest" description="Disordered" evidence="1">
    <location>
        <begin position="1"/>
        <end position="20"/>
    </location>
</feature>
<sequence length="139" mass="15110">MKDVDDLSEQRDPRFKRDRVADQAVGSAAAVVVLVERMDRPRDGFRKPEAPGNVRSTAAAGLDRLLRDFVAVADDVQQRRQPAAPTGVLARLRGDERKVSSGLVPTSLKSRLNTRSSAAYSSQIRAALLLQPRSLSSSA</sequence>
<dbReference type="Proteomes" id="UP000646426">
    <property type="component" value="Unassembled WGS sequence"/>
</dbReference>
<accession>A0A918SZ22</accession>
<protein>
    <submittedName>
        <fullName evidence="2">Uncharacterized protein</fullName>
    </submittedName>
</protein>
<proteinExistence type="predicted"/>
<evidence type="ECO:0000256" key="1">
    <source>
        <dbReference type="SAM" id="MobiDB-lite"/>
    </source>
</evidence>
<evidence type="ECO:0000313" key="2">
    <source>
        <dbReference type="EMBL" id="GHA74376.1"/>
    </source>
</evidence>
<evidence type="ECO:0000313" key="3">
    <source>
        <dbReference type="Proteomes" id="UP000646426"/>
    </source>
</evidence>
<organism evidence="2 3">
    <name type="scientific">Cognatilysobacter bugurensis</name>
    <dbReference type="NCBI Taxonomy" id="543356"/>
    <lineage>
        <taxon>Bacteria</taxon>
        <taxon>Pseudomonadati</taxon>
        <taxon>Pseudomonadota</taxon>
        <taxon>Gammaproteobacteria</taxon>
        <taxon>Lysobacterales</taxon>
        <taxon>Lysobacteraceae</taxon>
        <taxon>Cognatilysobacter</taxon>
    </lineage>
</organism>
<comment type="caution">
    <text evidence="2">The sequence shown here is derived from an EMBL/GenBank/DDBJ whole genome shotgun (WGS) entry which is preliminary data.</text>
</comment>
<gene>
    <name evidence="2" type="ORF">GCM10007067_09170</name>
</gene>
<dbReference type="EMBL" id="BMYD01000001">
    <property type="protein sequence ID" value="GHA74376.1"/>
    <property type="molecule type" value="Genomic_DNA"/>
</dbReference>